<dbReference type="Proteomes" id="UP001367676">
    <property type="component" value="Unassembled WGS sequence"/>
</dbReference>
<dbReference type="InterPro" id="IPR012674">
    <property type="entry name" value="Calycin"/>
</dbReference>
<dbReference type="SUPFAM" id="SSF50814">
    <property type="entry name" value="Lipocalins"/>
    <property type="match status" value="1"/>
</dbReference>
<dbReference type="GO" id="GO:0005737">
    <property type="term" value="C:cytoplasm"/>
    <property type="evidence" value="ECO:0007669"/>
    <property type="project" value="TreeGrafter"/>
</dbReference>
<proteinExistence type="predicted"/>
<dbReference type="GO" id="GO:0000302">
    <property type="term" value="P:response to reactive oxygen species"/>
    <property type="evidence" value="ECO:0007669"/>
    <property type="project" value="TreeGrafter"/>
</dbReference>
<keyword evidence="3" id="KW-1185">Reference proteome</keyword>
<dbReference type="PANTHER" id="PTHR10612:SF11">
    <property type="entry name" value="KARL, ISOFORM A"/>
    <property type="match status" value="1"/>
</dbReference>
<reference evidence="2 3" key="1">
    <citation type="submission" date="2024-03" db="EMBL/GenBank/DDBJ databases">
        <title>Adaptation during the transition from Ophiocordyceps entomopathogen to insect associate is accompanied by gene loss and intensified selection.</title>
        <authorList>
            <person name="Ward C.M."/>
            <person name="Onetto C.A."/>
            <person name="Borneman A.R."/>
        </authorList>
    </citation>
    <scope>NUCLEOTIDE SEQUENCE [LARGE SCALE GENOMIC DNA]</scope>
    <source>
        <strain evidence="2">AWRI1</strain>
        <tissue evidence="2">Single Adult Female</tissue>
    </source>
</reference>
<evidence type="ECO:0008006" key="4">
    <source>
        <dbReference type="Google" id="ProtNLM"/>
    </source>
</evidence>
<evidence type="ECO:0000256" key="1">
    <source>
        <dbReference type="SAM" id="SignalP"/>
    </source>
</evidence>
<dbReference type="Gene3D" id="2.40.128.20">
    <property type="match status" value="1"/>
</dbReference>
<sequence>MWFYIKVLILAFLWTNIDAGSRWREEKSKCPSVRSSKSFDFQQILGSWYVIKYYASSEESEIYRCMRTDFHLSPNDVEISMNFTFSFMDDPDNEQLYGNITWRIPDLRRPSHWVHSEDTYEGVYNTYVLDIDVNGDKSWVLLLHCAEKSGTARYLSSFIMGRRSTLPVNVIAYLQDKLPRYDIDLQYLFQMQQNQCTPTQTPLFFQTDKTSKTNKHPLKHPSH</sequence>
<comment type="caution">
    <text evidence="2">The sequence shown here is derived from an EMBL/GenBank/DDBJ whole genome shotgun (WGS) entry which is preliminary data.</text>
</comment>
<name>A0AAN9XY12_9HEMI</name>
<feature type="signal peptide" evidence="1">
    <location>
        <begin position="1"/>
        <end position="19"/>
    </location>
</feature>
<feature type="chain" id="PRO_5042821600" description="VDE lipocalin domain-containing protein" evidence="1">
    <location>
        <begin position="20"/>
        <end position="223"/>
    </location>
</feature>
<evidence type="ECO:0000313" key="3">
    <source>
        <dbReference type="Proteomes" id="UP001367676"/>
    </source>
</evidence>
<accession>A0AAN9XY12</accession>
<dbReference type="GO" id="GO:0006629">
    <property type="term" value="P:lipid metabolic process"/>
    <property type="evidence" value="ECO:0007669"/>
    <property type="project" value="TreeGrafter"/>
</dbReference>
<organism evidence="2 3">
    <name type="scientific">Parthenolecanium corni</name>
    <dbReference type="NCBI Taxonomy" id="536013"/>
    <lineage>
        <taxon>Eukaryota</taxon>
        <taxon>Metazoa</taxon>
        <taxon>Ecdysozoa</taxon>
        <taxon>Arthropoda</taxon>
        <taxon>Hexapoda</taxon>
        <taxon>Insecta</taxon>
        <taxon>Pterygota</taxon>
        <taxon>Neoptera</taxon>
        <taxon>Paraneoptera</taxon>
        <taxon>Hemiptera</taxon>
        <taxon>Sternorrhyncha</taxon>
        <taxon>Coccoidea</taxon>
        <taxon>Coccidae</taxon>
        <taxon>Parthenolecanium</taxon>
    </lineage>
</organism>
<keyword evidence="1" id="KW-0732">Signal</keyword>
<dbReference type="AlphaFoldDB" id="A0AAN9XY12"/>
<gene>
    <name evidence="2" type="ORF">V9T40_011028</name>
</gene>
<evidence type="ECO:0000313" key="2">
    <source>
        <dbReference type="EMBL" id="KAK7573837.1"/>
    </source>
</evidence>
<dbReference type="CDD" id="cd00301">
    <property type="entry name" value="lipocalin_FABP"/>
    <property type="match status" value="1"/>
</dbReference>
<protein>
    <recommendedName>
        <fullName evidence="4">VDE lipocalin domain-containing protein</fullName>
    </recommendedName>
</protein>
<dbReference type="EMBL" id="JBBCAQ010000037">
    <property type="protein sequence ID" value="KAK7573837.1"/>
    <property type="molecule type" value="Genomic_DNA"/>
</dbReference>
<dbReference type="PANTHER" id="PTHR10612">
    <property type="entry name" value="APOLIPOPROTEIN D"/>
    <property type="match status" value="1"/>
</dbReference>